<reference evidence="6 7" key="1">
    <citation type="submission" date="2017-03" db="EMBL/GenBank/DDBJ databases">
        <title>WGS assembly of Porphyra umbilicalis.</title>
        <authorList>
            <person name="Brawley S.H."/>
            <person name="Blouin N.A."/>
            <person name="Ficko-Blean E."/>
            <person name="Wheeler G.L."/>
            <person name="Lohr M."/>
            <person name="Goodson H.V."/>
            <person name="Jenkins J.W."/>
            <person name="Blaby-Haas C.E."/>
            <person name="Helliwell K.E."/>
            <person name="Chan C."/>
            <person name="Marriage T."/>
            <person name="Bhattacharya D."/>
            <person name="Klein A.S."/>
            <person name="Badis Y."/>
            <person name="Brodie J."/>
            <person name="Cao Y."/>
            <person name="Collen J."/>
            <person name="Dittami S.M."/>
            <person name="Gachon C.M."/>
            <person name="Green B.R."/>
            <person name="Karpowicz S."/>
            <person name="Kim J.W."/>
            <person name="Kudahl U."/>
            <person name="Lin S."/>
            <person name="Michel G."/>
            <person name="Mittag M."/>
            <person name="Olson B.J."/>
            <person name="Pangilinan J."/>
            <person name="Peng Y."/>
            <person name="Qiu H."/>
            <person name="Shu S."/>
            <person name="Singer J.T."/>
            <person name="Smith A.G."/>
            <person name="Sprecher B.N."/>
            <person name="Wagner V."/>
            <person name="Wang W."/>
            <person name="Wang Z.-Y."/>
            <person name="Yan J."/>
            <person name="Yarish C."/>
            <person name="Zoeuner-Riek S."/>
            <person name="Zhuang Y."/>
            <person name="Zou Y."/>
            <person name="Lindquist E.A."/>
            <person name="Grimwood J."/>
            <person name="Barry K."/>
            <person name="Rokhsar D.S."/>
            <person name="Schmutz J."/>
            <person name="Stiller J.W."/>
            <person name="Grossman A.R."/>
            <person name="Prochnik S.E."/>
        </authorList>
    </citation>
    <scope>NUCLEOTIDE SEQUENCE [LARGE SCALE GENOMIC DNA]</scope>
    <source>
        <strain evidence="6">4086291</strain>
    </source>
</reference>
<dbReference type="GO" id="GO:0005198">
    <property type="term" value="F:structural molecule activity"/>
    <property type="evidence" value="ECO:0007669"/>
    <property type="project" value="TreeGrafter"/>
</dbReference>
<dbReference type="Gene3D" id="1.10.10.570">
    <property type="entry name" value="Winged helix' DNA-binding domain. Chain C. Domain 1"/>
    <property type="match status" value="1"/>
</dbReference>
<comment type="similarity">
    <text evidence="2">Belongs to the VPS25 family.</text>
</comment>
<dbReference type="InterPro" id="IPR008570">
    <property type="entry name" value="ESCRT-II_cplx_Vps25-sub"/>
</dbReference>
<dbReference type="InterPro" id="IPR036388">
    <property type="entry name" value="WH-like_DNA-bd_sf"/>
</dbReference>
<evidence type="ECO:0000256" key="1">
    <source>
        <dbReference type="ARBA" id="ARBA00004474"/>
    </source>
</evidence>
<organism evidence="6 7">
    <name type="scientific">Porphyra umbilicalis</name>
    <name type="common">Purple laver</name>
    <name type="synonym">Red alga</name>
    <dbReference type="NCBI Taxonomy" id="2786"/>
    <lineage>
        <taxon>Eukaryota</taxon>
        <taxon>Rhodophyta</taxon>
        <taxon>Bangiophyceae</taxon>
        <taxon>Bangiales</taxon>
        <taxon>Bangiaceae</taxon>
        <taxon>Porphyra</taxon>
    </lineage>
</organism>
<evidence type="ECO:0000256" key="5">
    <source>
        <dbReference type="ARBA" id="ARBA00030094"/>
    </source>
</evidence>
<keyword evidence="3" id="KW-0813">Transport</keyword>
<name>A0A1X6NZN8_PORUM</name>
<dbReference type="GO" id="GO:0043328">
    <property type="term" value="P:protein transport to vacuole involved in ubiquitin-dependent protein catabolic process via the multivesicular body sorting pathway"/>
    <property type="evidence" value="ECO:0007669"/>
    <property type="project" value="TreeGrafter"/>
</dbReference>
<dbReference type="GO" id="GO:0009536">
    <property type="term" value="C:plastid"/>
    <property type="evidence" value="ECO:0007669"/>
    <property type="project" value="UniProtKB-SubCell"/>
</dbReference>
<accession>A0A1X6NZN8</accession>
<evidence type="ECO:0000256" key="4">
    <source>
        <dbReference type="ARBA" id="ARBA00022927"/>
    </source>
</evidence>
<dbReference type="EMBL" id="KV918968">
    <property type="protein sequence ID" value="OSX74005.1"/>
    <property type="molecule type" value="Genomic_DNA"/>
</dbReference>
<evidence type="ECO:0000256" key="2">
    <source>
        <dbReference type="ARBA" id="ARBA00009674"/>
    </source>
</evidence>
<dbReference type="Gene3D" id="1.10.10.10">
    <property type="entry name" value="Winged helix-like DNA-binding domain superfamily/Winged helix DNA-binding domain"/>
    <property type="match status" value="1"/>
</dbReference>
<dbReference type="SUPFAM" id="SSF46785">
    <property type="entry name" value="Winged helix' DNA-binding domain"/>
    <property type="match status" value="2"/>
</dbReference>
<keyword evidence="7" id="KW-1185">Reference proteome</keyword>
<dbReference type="AlphaFoldDB" id="A0A1X6NZN8"/>
<dbReference type="PANTHER" id="PTHR13149">
    <property type="entry name" value="VACUOLAR PROTEIN SORTING-ASSOCIATED PROTEIN VPS25"/>
    <property type="match status" value="1"/>
</dbReference>
<evidence type="ECO:0000256" key="3">
    <source>
        <dbReference type="ARBA" id="ARBA00022448"/>
    </source>
</evidence>
<evidence type="ECO:0000313" key="7">
    <source>
        <dbReference type="Proteomes" id="UP000218209"/>
    </source>
</evidence>
<gene>
    <name evidence="6" type="ORF">BU14_0314s0008</name>
</gene>
<dbReference type="GO" id="GO:0016236">
    <property type="term" value="P:macroautophagy"/>
    <property type="evidence" value="ECO:0007669"/>
    <property type="project" value="UniProtKB-ARBA"/>
</dbReference>
<dbReference type="GO" id="GO:0000814">
    <property type="term" value="C:ESCRT II complex"/>
    <property type="evidence" value="ECO:0007669"/>
    <property type="project" value="InterPro"/>
</dbReference>
<dbReference type="Proteomes" id="UP000218209">
    <property type="component" value="Unassembled WGS sequence"/>
</dbReference>
<proteinExistence type="inferred from homology"/>
<dbReference type="InterPro" id="IPR014041">
    <property type="entry name" value="ESCRT-II_cplx_Vps25-sub_N"/>
</dbReference>
<evidence type="ECO:0000313" key="6">
    <source>
        <dbReference type="EMBL" id="OSX74005.1"/>
    </source>
</evidence>
<dbReference type="Pfam" id="PF05871">
    <property type="entry name" value="ESCRT-II"/>
    <property type="match status" value="1"/>
</dbReference>
<comment type="subcellular location">
    <subcellularLocation>
        <location evidence="1">Plastid</location>
    </subcellularLocation>
</comment>
<sequence>MASSRAGGGPVAPPPGSFAFPPFHAFPPAYTVQPTAATRARQVELWVACILDYCRHHRLFWLGPEGHGQLFRNDAVDRRLAPKDAQFFLSALVSRGGGRWEDGANGGAAAGASPSGRVLVYWRSPAAWGDLIYAWVEATARNGTVMTLYEVRMGEDARGQEFYDLDVQLACDALSALQTAGKCAVFSSEASDDLGVKFL</sequence>
<dbReference type="FunFam" id="1.10.10.10:FF:000141">
    <property type="entry name" value="vacuolar protein-sorting-associated protein 25"/>
    <property type="match status" value="1"/>
</dbReference>
<dbReference type="GO" id="GO:0042803">
    <property type="term" value="F:protein homodimerization activity"/>
    <property type="evidence" value="ECO:0007669"/>
    <property type="project" value="TreeGrafter"/>
</dbReference>
<dbReference type="PANTHER" id="PTHR13149:SF0">
    <property type="entry name" value="VACUOLAR PROTEIN-SORTING-ASSOCIATED PROTEIN 25"/>
    <property type="match status" value="1"/>
</dbReference>
<protein>
    <recommendedName>
        <fullName evidence="5">ESCRT-II complex subunit VPS25</fullName>
    </recommendedName>
</protein>
<keyword evidence="4" id="KW-0653">Protein transport</keyword>
<dbReference type="InterPro" id="IPR036390">
    <property type="entry name" value="WH_DNA-bd_sf"/>
</dbReference>
<dbReference type="OrthoDB" id="245150at2759"/>